<organism evidence="1 2">
    <name type="scientific">Aphanomyces euteiches</name>
    <dbReference type="NCBI Taxonomy" id="100861"/>
    <lineage>
        <taxon>Eukaryota</taxon>
        <taxon>Sar</taxon>
        <taxon>Stramenopiles</taxon>
        <taxon>Oomycota</taxon>
        <taxon>Saprolegniomycetes</taxon>
        <taxon>Saprolegniales</taxon>
        <taxon>Verrucalvaceae</taxon>
        <taxon>Aphanomyces</taxon>
    </lineage>
</organism>
<dbReference type="SUPFAM" id="SSF57850">
    <property type="entry name" value="RING/U-box"/>
    <property type="match status" value="1"/>
</dbReference>
<gene>
    <name evidence="1" type="ORF">Ae201684_000392</name>
</gene>
<reference evidence="1 2" key="1">
    <citation type="submission" date="2019-07" db="EMBL/GenBank/DDBJ databases">
        <title>Genomics analysis of Aphanomyces spp. identifies a new class of oomycete effector associated with host adaptation.</title>
        <authorList>
            <person name="Gaulin E."/>
        </authorList>
    </citation>
    <scope>NUCLEOTIDE SEQUENCE [LARGE SCALE GENOMIC DNA]</scope>
    <source>
        <strain evidence="1 2">ATCC 201684</strain>
    </source>
</reference>
<sequence>MSSPSTTSVNTDVMHRILPLIHDVERRASLCLRLMRDQPFIKTPCCTARVCFTCKTYGHHEGTPCSAMFVKKEAIAHCPGCNLTLAKGDGCNWVTCFCGYGFDWILTSMIYQWSQLTARQVQVVKQCVASYIQLRRLRKKVLPTLVRYVRVQEHKPQLLAVCEFLRHQRLHTRFRRNVLPQMMARVIMMDIAKQKKYMLVVCNYLLGRAKRVIYSKRLARELSIAVVRRTLAARPQQKPAWLKVCKFLRDKRAARQRPPAMDMFAGADY</sequence>
<dbReference type="EMBL" id="VJMJ01000002">
    <property type="protein sequence ID" value="KAF0745371.1"/>
    <property type="molecule type" value="Genomic_DNA"/>
</dbReference>
<name>A0A6G0XXC3_9STRA</name>
<comment type="caution">
    <text evidence="1">The sequence shown here is derived from an EMBL/GenBank/DDBJ whole genome shotgun (WGS) entry which is preliminary data.</text>
</comment>
<proteinExistence type="predicted"/>
<evidence type="ECO:0000313" key="1">
    <source>
        <dbReference type="EMBL" id="KAF0745371.1"/>
    </source>
</evidence>
<dbReference type="AlphaFoldDB" id="A0A6G0XXC3"/>
<dbReference type="VEuPathDB" id="FungiDB:AeMF1_016909"/>
<evidence type="ECO:0008006" key="3">
    <source>
        <dbReference type="Google" id="ProtNLM"/>
    </source>
</evidence>
<dbReference type="Pfam" id="PF26200">
    <property type="entry name" value="Rcat_RNF216"/>
    <property type="match status" value="1"/>
</dbReference>
<dbReference type="Proteomes" id="UP000481153">
    <property type="component" value="Unassembled WGS sequence"/>
</dbReference>
<keyword evidence="2" id="KW-1185">Reference proteome</keyword>
<protein>
    <recommendedName>
        <fullName evidence="3">IBR domain-containing protein</fullName>
    </recommendedName>
</protein>
<accession>A0A6G0XXC3</accession>
<evidence type="ECO:0000313" key="2">
    <source>
        <dbReference type="Proteomes" id="UP000481153"/>
    </source>
</evidence>